<organism evidence="3 4">
    <name type="scientific">Stackebrandtia albiflava</name>
    <dbReference type="NCBI Taxonomy" id="406432"/>
    <lineage>
        <taxon>Bacteria</taxon>
        <taxon>Bacillati</taxon>
        <taxon>Actinomycetota</taxon>
        <taxon>Actinomycetes</taxon>
        <taxon>Glycomycetales</taxon>
        <taxon>Glycomycetaceae</taxon>
        <taxon>Stackebrandtia</taxon>
    </lineage>
</organism>
<dbReference type="OrthoDB" id="3415124at2"/>
<feature type="compositionally biased region" description="Basic and acidic residues" evidence="1">
    <location>
        <begin position="641"/>
        <end position="656"/>
    </location>
</feature>
<dbReference type="Proteomes" id="UP000321617">
    <property type="component" value="Unassembled WGS sequence"/>
</dbReference>
<comment type="caution">
    <text evidence="3">The sequence shown here is derived from an EMBL/GenBank/DDBJ whole genome shotgun (WGS) entry which is preliminary data.</text>
</comment>
<keyword evidence="3" id="KW-0547">Nucleotide-binding</keyword>
<name>A0A562V2D1_9ACTN</name>
<dbReference type="GO" id="GO:0004386">
    <property type="term" value="F:helicase activity"/>
    <property type="evidence" value="ECO:0007669"/>
    <property type="project" value="UniProtKB-KW"/>
</dbReference>
<sequence length="760" mass="81125">MAATPSAAAESLTHTLRSMSDDALATLLRQRPDLAVPRPGDMAALAGRSRTAMSVSRALDLLDEPTLRVLDGLRLAADDPSGEAPVTSLSALSGLLTDGGDATAAVARLRELALLWGPDDRLRFPASVAEAAGPYPAGLGRPAAELGEEAAALVSDSAALRRAVMAAPPAARAVLDRLAEGPPIGTVANALDGGTEGDSPVRWLIGRHLLVPVAEDTVELPRELGVLLRRDTGPLGPLRSQPQPTTDGPGTHAVDDFAAARVMEVVGQAEAVFTSLSAEPAPEIKSGGIGMQRLHRIARDTGLTDTEAALLLEAGYAAGLLGRDPGWLPSSAYDGWLADDTAGRWTVLARAWLDSPRDVRLLGTQPGRQRPGTVLSEGLVSRLAPERRRELLHLMAAYPPGTPLSPEMLVRILAWRRPRRHNEEMIRAIHRQAAFLGVIAVDALTDHGRQLIREPADDDPLGIRAPETDPVVTVLRDVLPEPVDHLIVQSDLSVVVPGPPSVLLAAELSLVTEPESQAVHRITENSIRRALDAGYSAEDIRGLFTRRARGELPQTLGYLIGDVARRHGGLRAGDAGGYLRSEDPAVLAQLLGDRRLAPLRLRQLAPSVLVSRLPLADLVDALRRAGYSPVTEDDTGDIVIDRRVPPRARTADRPADPGDPSPRVDGAPLLALIEQLRISDARAPRDGGGPSDKVRESLERAVPGREPVWVEYTDGRGEVVRRLLRPVSLSAGYLRAEDRRTDMLHTIAVSAIRSVTVVNV</sequence>
<keyword evidence="3" id="KW-0378">Hydrolase</keyword>
<dbReference type="Pfam" id="PF13625">
    <property type="entry name" value="Helicase_C_3"/>
    <property type="match status" value="1"/>
</dbReference>
<feature type="region of interest" description="Disordered" evidence="1">
    <location>
        <begin position="641"/>
        <end position="666"/>
    </location>
</feature>
<gene>
    <name evidence="3" type="ORF">LX16_2792</name>
</gene>
<feature type="region of interest" description="Disordered" evidence="1">
    <location>
        <begin position="231"/>
        <end position="250"/>
    </location>
</feature>
<evidence type="ECO:0000256" key="1">
    <source>
        <dbReference type="SAM" id="MobiDB-lite"/>
    </source>
</evidence>
<evidence type="ECO:0000259" key="2">
    <source>
        <dbReference type="Pfam" id="PF13625"/>
    </source>
</evidence>
<keyword evidence="3" id="KW-0067">ATP-binding</keyword>
<evidence type="ECO:0000313" key="3">
    <source>
        <dbReference type="EMBL" id="TWJ12046.1"/>
    </source>
</evidence>
<dbReference type="AlphaFoldDB" id="A0A562V2D1"/>
<accession>A0A562V2D1</accession>
<feature type="domain" description="Helicase XPB/Ssl2 N-terminal" evidence="2">
    <location>
        <begin position="486"/>
        <end position="605"/>
    </location>
</feature>
<keyword evidence="4" id="KW-1185">Reference proteome</keyword>
<protein>
    <submittedName>
        <fullName evidence="3">XPB/Ssl2-like helicase family protein</fullName>
    </submittedName>
</protein>
<evidence type="ECO:0000313" key="4">
    <source>
        <dbReference type="Proteomes" id="UP000321617"/>
    </source>
</evidence>
<dbReference type="InterPro" id="IPR032830">
    <property type="entry name" value="XPB/Ssl2_N"/>
</dbReference>
<proteinExistence type="predicted"/>
<reference evidence="3 4" key="1">
    <citation type="journal article" date="2013" name="Stand. Genomic Sci.">
        <title>Genomic Encyclopedia of Type Strains, Phase I: The one thousand microbial genomes (KMG-I) project.</title>
        <authorList>
            <person name="Kyrpides N.C."/>
            <person name="Woyke T."/>
            <person name="Eisen J.A."/>
            <person name="Garrity G."/>
            <person name="Lilburn T.G."/>
            <person name="Beck B.J."/>
            <person name="Whitman W.B."/>
            <person name="Hugenholtz P."/>
            <person name="Klenk H.P."/>
        </authorList>
    </citation>
    <scope>NUCLEOTIDE SEQUENCE [LARGE SCALE GENOMIC DNA]</scope>
    <source>
        <strain evidence="3 4">DSM 45044</strain>
    </source>
</reference>
<dbReference type="EMBL" id="VLLL01000006">
    <property type="protein sequence ID" value="TWJ12046.1"/>
    <property type="molecule type" value="Genomic_DNA"/>
</dbReference>
<keyword evidence="3" id="KW-0347">Helicase</keyword>
<dbReference type="RefSeq" id="WP_147138859.1">
    <property type="nucleotide sequence ID" value="NZ_BAABIJ010000002.1"/>
</dbReference>